<evidence type="ECO:0000313" key="6">
    <source>
        <dbReference type="Proteomes" id="UP000251634"/>
    </source>
</evidence>
<dbReference type="CDD" id="cd06170">
    <property type="entry name" value="LuxR_C_like"/>
    <property type="match status" value="1"/>
</dbReference>
<gene>
    <name evidence="5" type="ORF">C4N25_00390</name>
</gene>
<feature type="domain" description="HTH luxR-type" evidence="4">
    <location>
        <begin position="762"/>
        <end position="832"/>
    </location>
</feature>
<dbReference type="PANTHER" id="PTHR44688:SF16">
    <property type="entry name" value="DNA-BINDING TRANSCRIPTIONAL ACTIVATOR DEVR_DOSR"/>
    <property type="match status" value="1"/>
</dbReference>
<dbReference type="EMBL" id="PRKZ01000001">
    <property type="protein sequence ID" value="RAW51906.1"/>
    <property type="molecule type" value="Genomic_DNA"/>
</dbReference>
<dbReference type="SUPFAM" id="SSF46894">
    <property type="entry name" value="C-terminal effector domain of the bipartite response regulators"/>
    <property type="match status" value="1"/>
</dbReference>
<name>A0A329TTF0_9FIRM</name>
<evidence type="ECO:0000256" key="3">
    <source>
        <dbReference type="ARBA" id="ARBA00023163"/>
    </source>
</evidence>
<dbReference type="Pfam" id="PF25873">
    <property type="entry name" value="WHD_MalT"/>
    <property type="match status" value="1"/>
</dbReference>
<evidence type="ECO:0000256" key="1">
    <source>
        <dbReference type="ARBA" id="ARBA00023015"/>
    </source>
</evidence>
<reference evidence="5 6" key="1">
    <citation type="submission" date="2018-02" db="EMBL/GenBank/DDBJ databases">
        <title>Complete genome sequencing of Faecalibacterium prausnitzii strains isolated from the human gut.</title>
        <authorList>
            <person name="Fitzgerald B.C."/>
            <person name="Shkoporov A.N."/>
            <person name="Ross P.R."/>
            <person name="Hill C."/>
        </authorList>
    </citation>
    <scope>NUCLEOTIDE SEQUENCE [LARGE SCALE GENOMIC DNA]</scope>
    <source>
        <strain evidence="5 6">APC942/8-14-2</strain>
    </source>
</reference>
<protein>
    <submittedName>
        <fullName evidence="5">LuxR family transcriptional regulator</fullName>
    </submittedName>
</protein>
<comment type="caution">
    <text evidence="5">The sequence shown here is derived from an EMBL/GenBank/DDBJ whole genome shotgun (WGS) entry which is preliminary data.</text>
</comment>
<dbReference type="Proteomes" id="UP000251634">
    <property type="component" value="Unassembled WGS sequence"/>
</dbReference>
<evidence type="ECO:0000313" key="5">
    <source>
        <dbReference type="EMBL" id="RAW51906.1"/>
    </source>
</evidence>
<proteinExistence type="predicted"/>
<dbReference type="InterPro" id="IPR000792">
    <property type="entry name" value="Tscrpt_reg_LuxR_C"/>
</dbReference>
<dbReference type="PROSITE" id="PS50043">
    <property type="entry name" value="HTH_LUXR_2"/>
    <property type="match status" value="1"/>
</dbReference>
<accession>A0A329TTF0</accession>
<dbReference type="InterPro" id="IPR027417">
    <property type="entry name" value="P-loop_NTPase"/>
</dbReference>
<dbReference type="RefSeq" id="WP_112114542.1">
    <property type="nucleotide sequence ID" value="NZ_PRKZ01000001.1"/>
</dbReference>
<evidence type="ECO:0000256" key="2">
    <source>
        <dbReference type="ARBA" id="ARBA00023125"/>
    </source>
</evidence>
<dbReference type="PANTHER" id="PTHR44688">
    <property type="entry name" value="DNA-BINDING TRANSCRIPTIONAL ACTIVATOR DEVR_DOSR"/>
    <property type="match status" value="1"/>
</dbReference>
<keyword evidence="1" id="KW-0805">Transcription regulation</keyword>
<dbReference type="SMART" id="SM00421">
    <property type="entry name" value="HTH_LUXR"/>
    <property type="match status" value="1"/>
</dbReference>
<sequence length="832" mass="93291">MLRQKPELNIIYISERMRHSLQPVARSSLTAVVAPMGYGKTTAINWYLNERGREGAAVLRVSIYSANRAIFWKSLQKAFAQAGLTVLEGYECPTDASGAALLLDDLCTALAGEREIDLFLDDFHLLRDEQAAAFLCALANRLPGNAHLVVASRNDFLPQGEILRLGQRLHRVGADQLRLNEKELSAYVRRCGMELTEPQRETLLHSCEGWFSAIYLNLHALAERGTLLPTSSDIYAMFTAAMIESLSPQRQEFLAVMGLADEFTVEMASAVTRMPDAEQVLLALTRQNAFVTRLPDGESFRFHHMMKECAERLFAQLPAPRQAAVWERYGRWYEARRQYLPALRAYEKCGDYDAALHVIEEDAGILLASLGPAELLERLGRCPVDALKRHPLAILVLMRRMFTCQQIPKMMELKALLEAAVREHPELPAQERGNLLGECDLILSFLMYNDITRMSRLHRSASRQMTRPAVTLRNSGSWTFGSPSVLMMYYRAPGELGKELAEMYECMPHYYKITQDHGQGAELVMDAEAAFMQGHFERAVLLLERARVRAASCGQENMALCCDFLALRLSLCGQAGEPFDFEARRAALLQRHDAVLLHLLESIEAYYYALLGRTDAVPEVFREHRLASVSYFALCRPMMEMIELQVWLAQGQAVKVLARCEELLAACQRFHYGLVALHVRVQMAAAYGLYGQPAEARAALEQALAEAAPDGFWMPLAENYRYLAPLLAQGGWGSAQPLVERAIALGQRYEARRAQLNGSADRPAIAAALTEKELALARLVAQRRTNKEIAETLHLSEGTVKQYINQLYAKLDIGGAVRNKRAQLAALFGTKY</sequence>
<dbReference type="InterPro" id="IPR036388">
    <property type="entry name" value="WH-like_DNA-bd_sf"/>
</dbReference>
<dbReference type="SUPFAM" id="SSF52540">
    <property type="entry name" value="P-loop containing nucleoside triphosphate hydrolases"/>
    <property type="match status" value="1"/>
</dbReference>
<dbReference type="AlphaFoldDB" id="A0A329TTF0"/>
<dbReference type="GO" id="GO:0006355">
    <property type="term" value="P:regulation of DNA-templated transcription"/>
    <property type="evidence" value="ECO:0007669"/>
    <property type="project" value="InterPro"/>
</dbReference>
<keyword evidence="3" id="KW-0804">Transcription</keyword>
<dbReference type="Gene3D" id="1.10.10.10">
    <property type="entry name" value="Winged helix-like DNA-binding domain superfamily/Winged helix DNA-binding domain"/>
    <property type="match status" value="1"/>
</dbReference>
<organism evidence="5 6">
    <name type="scientific">Faecalibacterium prausnitzii</name>
    <dbReference type="NCBI Taxonomy" id="853"/>
    <lineage>
        <taxon>Bacteria</taxon>
        <taxon>Bacillati</taxon>
        <taxon>Bacillota</taxon>
        <taxon>Clostridia</taxon>
        <taxon>Eubacteriales</taxon>
        <taxon>Oscillospiraceae</taxon>
        <taxon>Faecalibacterium</taxon>
    </lineage>
</organism>
<dbReference type="Pfam" id="PF00196">
    <property type="entry name" value="GerE"/>
    <property type="match status" value="1"/>
</dbReference>
<evidence type="ECO:0000259" key="4">
    <source>
        <dbReference type="PROSITE" id="PS50043"/>
    </source>
</evidence>
<dbReference type="GO" id="GO:0003677">
    <property type="term" value="F:DNA binding"/>
    <property type="evidence" value="ECO:0007669"/>
    <property type="project" value="UniProtKB-KW"/>
</dbReference>
<dbReference type="InterPro" id="IPR059106">
    <property type="entry name" value="WHD_MalT"/>
</dbReference>
<dbReference type="PRINTS" id="PR00038">
    <property type="entry name" value="HTHLUXR"/>
</dbReference>
<dbReference type="InterPro" id="IPR016032">
    <property type="entry name" value="Sig_transdc_resp-reg_C-effctor"/>
</dbReference>
<keyword evidence="2" id="KW-0238">DNA-binding</keyword>